<dbReference type="GO" id="GO:0016212">
    <property type="term" value="F:kynurenine-oxoglutarate transaminase activity"/>
    <property type="evidence" value="ECO:0007669"/>
    <property type="project" value="TreeGrafter"/>
</dbReference>
<comment type="caution">
    <text evidence="7">The sequence shown here is derived from an EMBL/GenBank/DDBJ whole genome shotgun (WGS) entry which is preliminary data.</text>
</comment>
<keyword evidence="8" id="KW-1185">Reference proteome</keyword>
<comment type="similarity">
    <text evidence="2">Belongs to the class-I pyridoxal-phosphate-dependent aminotransferase family.</text>
</comment>
<evidence type="ECO:0000256" key="4">
    <source>
        <dbReference type="ARBA" id="ARBA00022679"/>
    </source>
</evidence>
<evidence type="ECO:0000256" key="3">
    <source>
        <dbReference type="ARBA" id="ARBA00022576"/>
    </source>
</evidence>
<dbReference type="Gene3D" id="3.40.640.10">
    <property type="entry name" value="Type I PLP-dependent aspartate aminotransferase-like (Major domain)"/>
    <property type="match status" value="1"/>
</dbReference>
<dbReference type="InterPro" id="IPR015424">
    <property type="entry name" value="PyrdxlP-dep_Trfase"/>
</dbReference>
<dbReference type="CDD" id="cd00609">
    <property type="entry name" value="AAT_like"/>
    <property type="match status" value="1"/>
</dbReference>
<evidence type="ECO:0000256" key="5">
    <source>
        <dbReference type="ARBA" id="ARBA00022898"/>
    </source>
</evidence>
<protein>
    <recommendedName>
        <fullName evidence="6">Aminotransferase class I/classII large domain-containing protein</fullName>
    </recommendedName>
</protein>
<sequence length="294" mass="32094">MSPLQGPTQGLFYDLRHVSATVRAAGRVSERKDDIWSIVNAAASQSPFDPMVNLGQGFLAVQGCGRYWQPRFSSDFGRQLDAESEILVTTGANEGFLSAIMAYIEPGDEVVVIEPHFDQFVRNINMAGGIPKFISLKPPSQATSYSTSAADWVLDLDELERIVTNKTRMLILNTPHNPTGKLFSRSEILAIGNFCKAHSMLLLSDEVYFRLSFFDGQDSNAAETRFTHPRTLFPELTLTIGSAGKDFAATGWRVGFVIGSPELLAPVARAHSHICFAAPSAAQEAMATGYELAD</sequence>
<dbReference type="PROSITE" id="PS00105">
    <property type="entry name" value="AA_TRANSFER_CLASS_1"/>
    <property type="match status" value="1"/>
</dbReference>
<dbReference type="SUPFAM" id="SSF53383">
    <property type="entry name" value="PLP-dependent transferases"/>
    <property type="match status" value="1"/>
</dbReference>
<feature type="domain" description="Aminotransferase class I/classII large" evidence="6">
    <location>
        <begin position="79"/>
        <end position="289"/>
    </location>
</feature>
<keyword evidence="3" id="KW-0032">Aminotransferase</keyword>
<dbReference type="PANTHER" id="PTHR43807">
    <property type="entry name" value="FI04487P"/>
    <property type="match status" value="1"/>
</dbReference>
<dbReference type="InterPro" id="IPR015421">
    <property type="entry name" value="PyrdxlP-dep_Trfase_major"/>
</dbReference>
<dbReference type="InterPro" id="IPR051326">
    <property type="entry name" value="Kynurenine-oxoglutarate_AT"/>
</dbReference>
<dbReference type="InterPro" id="IPR004839">
    <property type="entry name" value="Aminotransferase_I/II_large"/>
</dbReference>
<dbReference type="EMBL" id="JAAMPI010001532">
    <property type="protein sequence ID" value="KAF4624865.1"/>
    <property type="molecule type" value="Genomic_DNA"/>
</dbReference>
<dbReference type="FunFam" id="3.40.640.10:FF:000024">
    <property type="entry name" value="Kynurenine--oxoglutarate transaminase 3"/>
    <property type="match status" value="1"/>
</dbReference>
<gene>
    <name evidence="7" type="ORF">G7Y89_g13301</name>
</gene>
<keyword evidence="4" id="KW-0808">Transferase</keyword>
<dbReference type="Proteomes" id="UP000566819">
    <property type="component" value="Unassembled WGS sequence"/>
</dbReference>
<dbReference type="GO" id="GO:0030170">
    <property type="term" value="F:pyridoxal phosphate binding"/>
    <property type="evidence" value="ECO:0007669"/>
    <property type="project" value="InterPro"/>
</dbReference>
<keyword evidence="5" id="KW-0663">Pyridoxal phosphate</keyword>
<evidence type="ECO:0000256" key="1">
    <source>
        <dbReference type="ARBA" id="ARBA00001933"/>
    </source>
</evidence>
<evidence type="ECO:0000313" key="8">
    <source>
        <dbReference type="Proteomes" id="UP000566819"/>
    </source>
</evidence>
<organism evidence="7 8">
    <name type="scientific">Cudoniella acicularis</name>
    <dbReference type="NCBI Taxonomy" id="354080"/>
    <lineage>
        <taxon>Eukaryota</taxon>
        <taxon>Fungi</taxon>
        <taxon>Dikarya</taxon>
        <taxon>Ascomycota</taxon>
        <taxon>Pezizomycotina</taxon>
        <taxon>Leotiomycetes</taxon>
        <taxon>Helotiales</taxon>
        <taxon>Tricladiaceae</taxon>
        <taxon>Cudoniella</taxon>
    </lineage>
</organism>
<evidence type="ECO:0000313" key="7">
    <source>
        <dbReference type="EMBL" id="KAF4624865.1"/>
    </source>
</evidence>
<dbReference type="OrthoDB" id="2414662at2759"/>
<proteinExistence type="inferred from homology"/>
<comment type="cofactor">
    <cofactor evidence="1">
        <name>pyridoxal 5'-phosphate</name>
        <dbReference type="ChEBI" id="CHEBI:597326"/>
    </cofactor>
</comment>
<accession>A0A8H4R9V0</accession>
<dbReference type="Pfam" id="PF00155">
    <property type="entry name" value="Aminotran_1_2"/>
    <property type="match status" value="1"/>
</dbReference>
<evidence type="ECO:0000256" key="2">
    <source>
        <dbReference type="ARBA" id="ARBA00007441"/>
    </source>
</evidence>
<name>A0A8H4R9V0_9HELO</name>
<dbReference type="InterPro" id="IPR004838">
    <property type="entry name" value="NHTrfase_class1_PyrdxlP-BS"/>
</dbReference>
<dbReference type="AlphaFoldDB" id="A0A8H4R9V0"/>
<dbReference type="GO" id="GO:0005739">
    <property type="term" value="C:mitochondrion"/>
    <property type="evidence" value="ECO:0007669"/>
    <property type="project" value="TreeGrafter"/>
</dbReference>
<dbReference type="PANTHER" id="PTHR43807:SF20">
    <property type="entry name" value="FI04487P"/>
    <property type="match status" value="1"/>
</dbReference>
<evidence type="ECO:0000259" key="6">
    <source>
        <dbReference type="Pfam" id="PF00155"/>
    </source>
</evidence>
<reference evidence="7 8" key="1">
    <citation type="submission" date="2020-03" db="EMBL/GenBank/DDBJ databases">
        <title>Draft Genome Sequence of Cudoniella acicularis.</title>
        <authorList>
            <person name="Buettner E."/>
            <person name="Kellner H."/>
        </authorList>
    </citation>
    <scope>NUCLEOTIDE SEQUENCE [LARGE SCALE GENOMIC DNA]</scope>
    <source>
        <strain evidence="7 8">DSM 108380</strain>
    </source>
</reference>